<accession>A0A2I2MGW3</accession>
<gene>
    <name evidence="1" type="ORF">LFTS_01180</name>
</gene>
<name>A0A2I2MGW3_9BACT</name>
<protein>
    <submittedName>
        <fullName evidence="1">SIR2-like domain-containing protein</fullName>
    </submittedName>
</protein>
<proteinExistence type="predicted"/>
<dbReference type="EMBL" id="LT966316">
    <property type="protein sequence ID" value="SOU92553.1"/>
    <property type="molecule type" value="Genomic_DNA"/>
</dbReference>
<organism evidence="1">
    <name type="scientific">Leptospirillum ferriphilum</name>
    <dbReference type="NCBI Taxonomy" id="178606"/>
    <lineage>
        <taxon>Bacteria</taxon>
        <taxon>Pseudomonadati</taxon>
        <taxon>Nitrospirota</taxon>
        <taxon>Nitrospiria</taxon>
        <taxon>Nitrospirales</taxon>
        <taxon>Nitrospiraceae</taxon>
        <taxon>Leptospirillum</taxon>
    </lineage>
</organism>
<evidence type="ECO:0000313" key="1">
    <source>
        <dbReference type="EMBL" id="SOU92553.1"/>
    </source>
</evidence>
<reference evidence="1" key="1">
    <citation type="submission" date="2017-12" db="EMBL/GenBank/DDBJ databases">
        <authorList>
            <consortium name="SysMetEx"/>
        </authorList>
    </citation>
    <scope>NUCLEOTIDE SEQUENCE</scope>
    <source>
        <strain evidence="1">Pb_238</strain>
    </source>
</reference>
<dbReference type="OrthoDB" id="9802053at2"/>
<dbReference type="AlphaFoldDB" id="A0A2I2MGW3"/>
<dbReference type="Pfam" id="PF13289">
    <property type="entry name" value="SIR2_2"/>
    <property type="match status" value="1"/>
</dbReference>
<sequence length="296" mass="33595">MAHEATRSNTVFEGEDILADRVSDIAGLWKKGEIVPYLGCNLFEGDPGFPVDGSSLGPALSGRVTVPGRLKGKVHEIAQYIESQKHRKTLLGLMEELFRTETPPAHVHRLLQEYPVGLVVDAWYSTISSRYLVEPGGIQISAVSRAEDRERWFRTERKTAQGWEPVEVPGKQDRVLYRPFGTMLPETRVLVSDADFVEVLTEIDIQTPLPAWVREYRTGRHFLFMGCRFDNQTSRIFARQIMKRSSDRHFAVVDGQLTPKEHRFFEREGIEVLPLCLNETFLPALSRALGSRSGEI</sequence>
<dbReference type="RefSeq" id="WP_143468966.1">
    <property type="nucleotide sequence ID" value="NZ_OBMB01000001.1"/>
</dbReference>